<protein>
    <recommendedName>
        <fullName evidence="2">Bacterial transcriptional activator domain-containing protein</fullName>
    </recommendedName>
</protein>
<reference evidence="4" key="1">
    <citation type="submission" date="2015-11" db="EMBL/GenBank/DDBJ databases">
        <title>Complete genome sequence of a polyethylene glycol-degrading strain Sphingopyxis terrae strain 203-1 (NBRC 15098).</title>
        <authorList>
            <person name="Yoshiyuki O."/>
            <person name="Shouta N."/>
            <person name="Nagata Y."/>
            <person name="Numata M."/>
            <person name="Tsuchikane K."/>
            <person name="Hosoyama A."/>
            <person name="Yamazoe A."/>
            <person name="Tsuda M."/>
            <person name="Fujita N."/>
            <person name="Kawai F."/>
        </authorList>
    </citation>
    <scope>NUCLEOTIDE SEQUENCE [LARGE SCALE GENOMIC DNA]</scope>
    <source>
        <strain evidence="4">203-1</strain>
    </source>
</reference>
<organism evidence="3 4">
    <name type="scientific">Sphingopyxis terrae subsp. terrae NBRC 15098</name>
    <dbReference type="NCBI Taxonomy" id="1219058"/>
    <lineage>
        <taxon>Bacteria</taxon>
        <taxon>Pseudomonadati</taxon>
        <taxon>Pseudomonadota</taxon>
        <taxon>Alphaproteobacteria</taxon>
        <taxon>Sphingomonadales</taxon>
        <taxon>Sphingomonadaceae</taxon>
        <taxon>Sphingopyxis</taxon>
    </lineage>
</organism>
<dbReference type="InterPro" id="IPR005158">
    <property type="entry name" value="BTAD"/>
</dbReference>
<dbReference type="GO" id="GO:0003677">
    <property type="term" value="F:DNA binding"/>
    <property type="evidence" value="ECO:0007669"/>
    <property type="project" value="InterPro"/>
</dbReference>
<dbReference type="Pfam" id="PF26549">
    <property type="entry name" value="Tricorn_N"/>
    <property type="match status" value="1"/>
</dbReference>
<dbReference type="InterPro" id="IPR016032">
    <property type="entry name" value="Sig_transdc_resp-reg_C-effctor"/>
</dbReference>
<dbReference type="AlphaFoldDB" id="A0A142VY19"/>
<dbReference type="SMART" id="SM01043">
    <property type="entry name" value="BTAD"/>
    <property type="match status" value="1"/>
</dbReference>
<feature type="region of interest" description="Disordered" evidence="1">
    <location>
        <begin position="245"/>
        <end position="282"/>
    </location>
</feature>
<dbReference type="Pfam" id="PF03704">
    <property type="entry name" value="BTAD"/>
    <property type="match status" value="1"/>
</dbReference>
<dbReference type="EMBL" id="CP013342">
    <property type="protein sequence ID" value="AMU94674.1"/>
    <property type="molecule type" value="Genomic_DNA"/>
</dbReference>
<dbReference type="PANTHER" id="PTHR36842:SF1">
    <property type="entry name" value="PROTEIN TOLB"/>
    <property type="match status" value="1"/>
</dbReference>
<name>A0A142VY19_9SPHN</name>
<accession>A0A142VY19</accession>
<dbReference type="InterPro" id="IPR011990">
    <property type="entry name" value="TPR-like_helical_dom_sf"/>
</dbReference>
<gene>
    <name evidence="3" type="ORF">AOA14_08680</name>
</gene>
<evidence type="ECO:0000313" key="3">
    <source>
        <dbReference type="EMBL" id="AMU94674.1"/>
    </source>
</evidence>
<dbReference type="KEGG" id="ster:AOA14_08680"/>
<feature type="domain" description="Bacterial transcriptional activator" evidence="2">
    <location>
        <begin position="101"/>
        <end position="244"/>
    </location>
</feature>
<dbReference type="Proteomes" id="UP000076234">
    <property type="component" value="Chromosome"/>
</dbReference>
<dbReference type="SUPFAM" id="SSF46894">
    <property type="entry name" value="C-terminal effector domain of the bipartite response regulators"/>
    <property type="match status" value="1"/>
</dbReference>
<dbReference type="Gene3D" id="1.10.10.10">
    <property type="entry name" value="Winged helix-like DNA-binding domain superfamily/Winged helix DNA-binding domain"/>
    <property type="match status" value="1"/>
</dbReference>
<dbReference type="SUPFAM" id="SSF82171">
    <property type="entry name" value="DPP6 N-terminal domain-like"/>
    <property type="match status" value="2"/>
</dbReference>
<dbReference type="PANTHER" id="PTHR36842">
    <property type="entry name" value="PROTEIN TOLB HOMOLOG"/>
    <property type="match status" value="1"/>
</dbReference>
<evidence type="ECO:0000313" key="4">
    <source>
        <dbReference type="Proteomes" id="UP000076234"/>
    </source>
</evidence>
<dbReference type="Gene3D" id="1.25.40.10">
    <property type="entry name" value="Tetratricopeptide repeat domain"/>
    <property type="match status" value="1"/>
</dbReference>
<dbReference type="InterPro" id="IPR011042">
    <property type="entry name" value="6-blade_b-propeller_TolB-like"/>
</dbReference>
<reference evidence="3 4" key="2">
    <citation type="journal article" date="2016" name="Genome Announc.">
        <title>Complete Genome Sequence of Sphingopyxis terrae Strain 203-1 (NBRC 111660), a Polyethylene Glycol Degrader.</title>
        <authorList>
            <person name="Ohtsubo Y."/>
            <person name="Nonoyama S."/>
            <person name="Nagata Y."/>
            <person name="Numata M."/>
            <person name="Tsuchikane K."/>
            <person name="Hosoyama A."/>
            <person name="Yamazoe A."/>
            <person name="Tsuda M."/>
            <person name="Fujita N."/>
            <person name="Kawai F."/>
        </authorList>
    </citation>
    <scope>NUCLEOTIDE SEQUENCE [LARGE SCALE GENOMIC DNA]</scope>
    <source>
        <strain evidence="3 4">203-1</strain>
    </source>
</reference>
<dbReference type="InterPro" id="IPR036388">
    <property type="entry name" value="WH-like_DNA-bd_sf"/>
</dbReference>
<proteinExistence type="predicted"/>
<dbReference type="SUPFAM" id="SSF48452">
    <property type="entry name" value="TPR-like"/>
    <property type="match status" value="1"/>
</dbReference>
<evidence type="ECO:0000256" key="1">
    <source>
        <dbReference type="SAM" id="MobiDB-lite"/>
    </source>
</evidence>
<dbReference type="Gene3D" id="2.120.10.30">
    <property type="entry name" value="TolB, C-terminal domain"/>
    <property type="match status" value="2"/>
</dbReference>
<dbReference type="GO" id="GO:0006355">
    <property type="term" value="P:regulation of DNA-templated transcription"/>
    <property type="evidence" value="ECO:0007669"/>
    <property type="project" value="InterPro"/>
</dbReference>
<dbReference type="STRING" id="1219058.AOA14_08680"/>
<evidence type="ECO:0000259" key="2">
    <source>
        <dbReference type="SMART" id="SM01043"/>
    </source>
</evidence>
<sequence>MGNWTLSLLGRNELRAPDGTPISLPTRKSFALLAYLACSPERAAARARLAALLWENADAEQGRLHVRKVLWTLRKQLDGFDAETPISADVDSIRLGQNWSADSAIFEAAVASAGDDPALLDAACTLYTGDFLSDLALRNAPAFDEWVAIERQRLRNIAIWALRRLLDLQDARQPADASTLATALRLVTLDPYDEKAHRAIMDGHRRQRRAAAAIAHYQDFRSRLAGDLGVEPEAETTALFEDIAGRRRTGGTPQAESKPVLDSAGRAPPPVQPGSEMARPAQPLARKRRWPWIASLLVIGALGAAGWYAIDRPKAPRVARLSPIETELVVSGRPALSNDGTRVIVTARPRSSDNVDLYMLSLGSAQARRLTDAPEVDDNAAWSPAGTEIAFTRTVDGGRKPCTIHVMTVAAATERAIGRCLTAGTAALAWADPRHLLFTDAANSDDPLRLYLMDIESGATRSLSEPPAGSFGDDFPQISSSGRIAFARQFGANRADVFTLDARGDKGRRLTQDSGTVSGLAWDRSGDGLFYASTRGGDAGLWWIAARGGQPQRISSGLLDYRRVSQARDANRAVVETALDSNRLMRLVDGRLQSIRASTGPSDRFPSIGPQGQILFVSRRSGEDQLWSADRSDAPARQLTHGDGWQLSDPVWSPDGQWIAFAAMRDGMSDLYLVNADGSQLRRLTADASEDSGPQWASDSRSIFFSSRRGGQSRIWRLPITFAADPRPQAAVPVTPPGPGDFRLSPDGHTLFYLYPGRAGIWSHALPPALPATTAGERLLVKDFAPSDWRNWAIDGDYLYYAARPTALPFGTLRRHHLPSGRDEAIGSAADLSRASPFAVARDGSLIVPVRALEIRLFAIDWEQ</sequence>